<comment type="caution">
    <text evidence="13">The sequence shown here is derived from an EMBL/GenBank/DDBJ whole genome shotgun (WGS) entry which is preliminary data.</text>
</comment>
<comment type="similarity">
    <text evidence="2 12">Belongs to the amiloride-sensitive sodium channel (TC 1.A.6) family.</text>
</comment>
<keyword evidence="3 12" id="KW-0813">Transport</keyword>
<evidence type="ECO:0000256" key="12">
    <source>
        <dbReference type="RuleBase" id="RU000679"/>
    </source>
</evidence>
<dbReference type="AlphaFoldDB" id="A0AAV6TPN9"/>
<gene>
    <name evidence="13" type="ORF">JTE90_006020</name>
</gene>
<keyword evidence="9" id="KW-0472">Membrane</keyword>
<dbReference type="GO" id="GO:0016020">
    <property type="term" value="C:membrane"/>
    <property type="evidence" value="ECO:0007669"/>
    <property type="project" value="UniProtKB-SubCell"/>
</dbReference>
<evidence type="ECO:0000256" key="7">
    <source>
        <dbReference type="ARBA" id="ARBA00023053"/>
    </source>
</evidence>
<evidence type="ECO:0000256" key="10">
    <source>
        <dbReference type="ARBA" id="ARBA00023201"/>
    </source>
</evidence>
<dbReference type="EMBL" id="JAFNEN010001604">
    <property type="protein sequence ID" value="KAG8173609.1"/>
    <property type="molecule type" value="Genomic_DNA"/>
</dbReference>
<keyword evidence="6" id="KW-1133">Transmembrane helix</keyword>
<reference evidence="13 14" key="1">
    <citation type="journal article" date="2022" name="Nat. Ecol. Evol.">
        <title>A masculinizing supergene underlies an exaggerated male reproductive morph in a spider.</title>
        <authorList>
            <person name="Hendrickx F."/>
            <person name="De Corte Z."/>
            <person name="Sonet G."/>
            <person name="Van Belleghem S.M."/>
            <person name="Kostlbacher S."/>
            <person name="Vangestel C."/>
        </authorList>
    </citation>
    <scope>NUCLEOTIDE SEQUENCE [LARGE SCALE GENOMIC DNA]</scope>
    <source>
        <strain evidence="13">W744_W776</strain>
    </source>
</reference>
<evidence type="ECO:0000256" key="9">
    <source>
        <dbReference type="ARBA" id="ARBA00023136"/>
    </source>
</evidence>
<dbReference type="Proteomes" id="UP000827092">
    <property type="component" value="Unassembled WGS sequence"/>
</dbReference>
<keyword evidence="7" id="KW-0915">Sodium</keyword>
<evidence type="ECO:0000256" key="5">
    <source>
        <dbReference type="ARBA" id="ARBA00022692"/>
    </source>
</evidence>
<evidence type="ECO:0000313" key="14">
    <source>
        <dbReference type="Proteomes" id="UP000827092"/>
    </source>
</evidence>
<evidence type="ECO:0000256" key="4">
    <source>
        <dbReference type="ARBA" id="ARBA00022461"/>
    </source>
</evidence>
<accession>A0AAV6TPN9</accession>
<evidence type="ECO:0000256" key="8">
    <source>
        <dbReference type="ARBA" id="ARBA00023065"/>
    </source>
</evidence>
<keyword evidence="11 12" id="KW-0407">Ion channel</keyword>
<keyword evidence="8 12" id="KW-0406">Ion transport</keyword>
<keyword evidence="5 12" id="KW-0812">Transmembrane</keyword>
<dbReference type="InterPro" id="IPR001873">
    <property type="entry name" value="ENaC"/>
</dbReference>
<evidence type="ECO:0000256" key="3">
    <source>
        <dbReference type="ARBA" id="ARBA00022448"/>
    </source>
</evidence>
<name>A0AAV6TPN9_9ARAC</name>
<dbReference type="Gene3D" id="1.10.287.770">
    <property type="entry name" value="YojJ-like"/>
    <property type="match status" value="1"/>
</dbReference>
<dbReference type="GO" id="GO:0005272">
    <property type="term" value="F:sodium channel activity"/>
    <property type="evidence" value="ECO:0007669"/>
    <property type="project" value="UniProtKB-KW"/>
</dbReference>
<evidence type="ECO:0000256" key="11">
    <source>
        <dbReference type="ARBA" id="ARBA00023303"/>
    </source>
</evidence>
<evidence type="ECO:0000256" key="6">
    <source>
        <dbReference type="ARBA" id="ARBA00022989"/>
    </source>
</evidence>
<evidence type="ECO:0000313" key="13">
    <source>
        <dbReference type="EMBL" id="KAG8173609.1"/>
    </source>
</evidence>
<keyword evidence="14" id="KW-1185">Reference proteome</keyword>
<organism evidence="13 14">
    <name type="scientific">Oedothorax gibbosus</name>
    <dbReference type="NCBI Taxonomy" id="931172"/>
    <lineage>
        <taxon>Eukaryota</taxon>
        <taxon>Metazoa</taxon>
        <taxon>Ecdysozoa</taxon>
        <taxon>Arthropoda</taxon>
        <taxon>Chelicerata</taxon>
        <taxon>Arachnida</taxon>
        <taxon>Araneae</taxon>
        <taxon>Araneomorphae</taxon>
        <taxon>Entelegynae</taxon>
        <taxon>Araneoidea</taxon>
        <taxon>Linyphiidae</taxon>
        <taxon>Erigoninae</taxon>
        <taxon>Oedothorax</taxon>
    </lineage>
</organism>
<keyword evidence="10 12" id="KW-0739">Sodium transport</keyword>
<evidence type="ECO:0000256" key="1">
    <source>
        <dbReference type="ARBA" id="ARBA00004141"/>
    </source>
</evidence>
<evidence type="ECO:0000256" key="2">
    <source>
        <dbReference type="ARBA" id="ARBA00007193"/>
    </source>
</evidence>
<proteinExistence type="inferred from homology"/>
<sequence>MFLFNRFEVTKFLHEPKFESVGVFSYIGGYMGMWLGISLVALFDLAETLANLLVIYPLSRSSSRKTRVV</sequence>
<protein>
    <submittedName>
        <fullName evidence="13">Uncharacterized protein</fullName>
    </submittedName>
</protein>
<keyword evidence="4 12" id="KW-0894">Sodium channel</keyword>
<dbReference type="Pfam" id="PF00858">
    <property type="entry name" value="ASC"/>
    <property type="match status" value="1"/>
</dbReference>
<comment type="subcellular location">
    <subcellularLocation>
        <location evidence="1">Membrane</location>
        <topology evidence="1">Multi-pass membrane protein</topology>
    </subcellularLocation>
</comment>